<evidence type="ECO:0000259" key="1">
    <source>
        <dbReference type="PROSITE" id="PS51186"/>
    </source>
</evidence>
<accession>A0ABV1FTC7</accession>
<evidence type="ECO:0000313" key="2">
    <source>
        <dbReference type="EMBL" id="MEQ2487664.1"/>
    </source>
</evidence>
<comment type="caution">
    <text evidence="2">The sequence shown here is derived from an EMBL/GenBank/DDBJ whole genome shotgun (WGS) entry which is preliminary data.</text>
</comment>
<dbReference type="PROSITE" id="PS51186">
    <property type="entry name" value="GNAT"/>
    <property type="match status" value="1"/>
</dbReference>
<reference evidence="2 3" key="1">
    <citation type="submission" date="2024-04" db="EMBL/GenBank/DDBJ databases">
        <title>Human intestinal bacterial collection.</title>
        <authorList>
            <person name="Pauvert C."/>
            <person name="Hitch T.C.A."/>
            <person name="Clavel T."/>
        </authorList>
    </citation>
    <scope>NUCLEOTIDE SEQUENCE [LARGE SCALE GENOMIC DNA]</scope>
    <source>
        <strain evidence="2 3">CLA-AA-H145</strain>
    </source>
</reference>
<dbReference type="Proteomes" id="UP001487296">
    <property type="component" value="Unassembled WGS sequence"/>
</dbReference>
<dbReference type="CDD" id="cd04301">
    <property type="entry name" value="NAT_SF"/>
    <property type="match status" value="1"/>
</dbReference>
<dbReference type="Gene3D" id="3.40.630.30">
    <property type="match status" value="1"/>
</dbReference>
<dbReference type="InterPro" id="IPR000182">
    <property type="entry name" value="GNAT_dom"/>
</dbReference>
<evidence type="ECO:0000313" key="3">
    <source>
        <dbReference type="Proteomes" id="UP001487296"/>
    </source>
</evidence>
<feature type="domain" description="N-acetyltransferase" evidence="1">
    <location>
        <begin position="13"/>
        <end position="177"/>
    </location>
</feature>
<name>A0ABV1FTC7_9BACT</name>
<dbReference type="PANTHER" id="PTHR43415:SF3">
    <property type="entry name" value="GNAT-FAMILY ACETYLTRANSFERASE"/>
    <property type="match status" value="1"/>
</dbReference>
<dbReference type="EMBL" id="JBBNFP010000065">
    <property type="protein sequence ID" value="MEQ2487664.1"/>
    <property type="molecule type" value="Genomic_DNA"/>
</dbReference>
<dbReference type="InterPro" id="IPR016181">
    <property type="entry name" value="Acyl_CoA_acyltransferase"/>
</dbReference>
<dbReference type="SUPFAM" id="SSF55729">
    <property type="entry name" value="Acyl-CoA N-acyltransferases (Nat)"/>
    <property type="match status" value="1"/>
</dbReference>
<dbReference type="Pfam" id="PF13302">
    <property type="entry name" value="Acetyltransf_3"/>
    <property type="match status" value="1"/>
</dbReference>
<dbReference type="PANTHER" id="PTHR43415">
    <property type="entry name" value="SPERMIDINE N(1)-ACETYLTRANSFERASE"/>
    <property type="match status" value="1"/>
</dbReference>
<organism evidence="2 3">
    <name type="scientific">Hallella faecis</name>
    <dbReference type="NCBI Taxonomy" id="2841596"/>
    <lineage>
        <taxon>Bacteria</taxon>
        <taxon>Pseudomonadati</taxon>
        <taxon>Bacteroidota</taxon>
        <taxon>Bacteroidia</taxon>
        <taxon>Bacteroidales</taxon>
        <taxon>Prevotellaceae</taxon>
        <taxon>Hallella</taxon>
    </lineage>
</organism>
<sequence length="179" mass="20617">MEAHKPTVSYGDISLRALEPEDLDLLYQVENDVSLWSVGVTNKPYSRYALHEYIASASGDIYVDHQVRLMICNRDGDTVGMVDLMNFNPQHRRAEVGIVILDRYRNQGFGLAAMAHMFRYAHATLHLHQLYALVGENNPYSIRLFEGAGFEKEGVLRDWIFDGDHYHDVIFYQRLLPVE</sequence>
<gene>
    <name evidence="2" type="ORF">AAAT34_11515</name>
</gene>
<dbReference type="RefSeq" id="WP_215760728.1">
    <property type="nucleotide sequence ID" value="NZ_JAHKBE010000066.1"/>
</dbReference>
<proteinExistence type="predicted"/>
<protein>
    <submittedName>
        <fullName evidence="2">GNAT family N-acetyltransferase</fullName>
    </submittedName>
</protein>
<keyword evidence="3" id="KW-1185">Reference proteome</keyword>